<reference evidence="2" key="1">
    <citation type="journal article" date="2019" name="Nat. Commun.">
        <title>The genome of broomcorn millet.</title>
        <authorList>
            <person name="Zou C."/>
            <person name="Miki D."/>
            <person name="Li D."/>
            <person name="Tang Q."/>
            <person name="Xiao L."/>
            <person name="Rajput S."/>
            <person name="Deng P."/>
            <person name="Jia W."/>
            <person name="Huang R."/>
            <person name="Zhang M."/>
            <person name="Sun Y."/>
            <person name="Hu J."/>
            <person name="Fu X."/>
            <person name="Schnable P.S."/>
            <person name="Li F."/>
            <person name="Zhang H."/>
            <person name="Feng B."/>
            <person name="Zhu X."/>
            <person name="Liu R."/>
            <person name="Schnable J.C."/>
            <person name="Zhu J.-K."/>
            <person name="Zhang H."/>
        </authorList>
    </citation>
    <scope>NUCLEOTIDE SEQUENCE [LARGE SCALE GENOMIC DNA]</scope>
</reference>
<dbReference type="PANTHER" id="PTHR10992">
    <property type="entry name" value="METHYLESTERASE FAMILY MEMBER"/>
    <property type="match status" value="1"/>
</dbReference>
<evidence type="ECO:0000313" key="2">
    <source>
        <dbReference type="Proteomes" id="UP000275267"/>
    </source>
</evidence>
<dbReference type="PANTHER" id="PTHR10992:SF1032">
    <property type="entry name" value="METHYLESTERASE 17"/>
    <property type="match status" value="1"/>
</dbReference>
<dbReference type="InterPro" id="IPR029058">
    <property type="entry name" value="AB_hydrolase_fold"/>
</dbReference>
<dbReference type="GO" id="GO:0009694">
    <property type="term" value="P:jasmonic acid metabolic process"/>
    <property type="evidence" value="ECO:0007669"/>
    <property type="project" value="TreeGrafter"/>
</dbReference>
<gene>
    <name evidence="1" type="ORF">C2845_PM17G00270</name>
</gene>
<accession>A0A3L6Q0I0</accession>
<dbReference type="Proteomes" id="UP000275267">
    <property type="component" value="Unassembled WGS sequence"/>
</dbReference>
<sequence>MTCWFKLACLLYGSGHRVSCIDLAGSLLVDPNTVRSFDEYDAPLVEFMAALPDGHKGDDHLSVLSNGAPDLSEFGDVYDLNFGLGEDHPPTSMVLRKEFQRTILYQQSSQEDSTLASILLRPFPAVLHTGRFGCVDDGVKSPVNALHCVYIKTVNDRTLKAEQQEAMIHRWPPRKVMVMDTDHSPFFSAPDHLLELILKSL</sequence>
<dbReference type="GO" id="GO:0009696">
    <property type="term" value="P:salicylic acid metabolic process"/>
    <property type="evidence" value="ECO:0007669"/>
    <property type="project" value="TreeGrafter"/>
</dbReference>
<dbReference type="Gene3D" id="3.40.50.1820">
    <property type="entry name" value="alpha/beta hydrolase"/>
    <property type="match status" value="1"/>
</dbReference>
<dbReference type="GO" id="GO:0080032">
    <property type="term" value="F:methyl jasmonate esterase activity"/>
    <property type="evidence" value="ECO:0007669"/>
    <property type="project" value="TreeGrafter"/>
</dbReference>
<dbReference type="GO" id="GO:0080030">
    <property type="term" value="F:methyl indole-3-acetate esterase activity"/>
    <property type="evidence" value="ECO:0007669"/>
    <property type="project" value="TreeGrafter"/>
</dbReference>
<evidence type="ECO:0000313" key="1">
    <source>
        <dbReference type="EMBL" id="RLM69124.1"/>
    </source>
</evidence>
<dbReference type="GO" id="GO:0080031">
    <property type="term" value="F:methyl salicylate esterase activity"/>
    <property type="evidence" value="ECO:0007669"/>
    <property type="project" value="TreeGrafter"/>
</dbReference>
<keyword evidence="2" id="KW-1185">Reference proteome</keyword>
<name>A0A3L6Q0I0_PANMI</name>
<organism evidence="1 2">
    <name type="scientific">Panicum miliaceum</name>
    <name type="common">Proso millet</name>
    <name type="synonym">Broomcorn millet</name>
    <dbReference type="NCBI Taxonomy" id="4540"/>
    <lineage>
        <taxon>Eukaryota</taxon>
        <taxon>Viridiplantae</taxon>
        <taxon>Streptophyta</taxon>
        <taxon>Embryophyta</taxon>
        <taxon>Tracheophyta</taxon>
        <taxon>Spermatophyta</taxon>
        <taxon>Magnoliopsida</taxon>
        <taxon>Liliopsida</taxon>
        <taxon>Poales</taxon>
        <taxon>Poaceae</taxon>
        <taxon>PACMAD clade</taxon>
        <taxon>Panicoideae</taxon>
        <taxon>Panicodae</taxon>
        <taxon>Paniceae</taxon>
        <taxon>Panicinae</taxon>
        <taxon>Panicum</taxon>
        <taxon>Panicum sect. Panicum</taxon>
    </lineage>
</organism>
<dbReference type="AlphaFoldDB" id="A0A3L6Q0I0"/>
<comment type="caution">
    <text evidence="1">The sequence shown here is derived from an EMBL/GenBank/DDBJ whole genome shotgun (WGS) entry which is preliminary data.</text>
</comment>
<protein>
    <submittedName>
        <fullName evidence="1">Methylesterase 17-like</fullName>
    </submittedName>
</protein>
<dbReference type="OrthoDB" id="1263307at2759"/>
<dbReference type="SUPFAM" id="SSF53474">
    <property type="entry name" value="alpha/beta-Hydrolases"/>
    <property type="match status" value="1"/>
</dbReference>
<dbReference type="EMBL" id="PQIB02000014">
    <property type="protein sequence ID" value="RLM69124.1"/>
    <property type="molecule type" value="Genomic_DNA"/>
</dbReference>
<dbReference type="InterPro" id="IPR045889">
    <property type="entry name" value="MES/HNL"/>
</dbReference>
<dbReference type="STRING" id="4540.A0A3L6Q0I0"/>
<proteinExistence type="predicted"/>